<evidence type="ECO:0000259" key="5">
    <source>
        <dbReference type="PROSITE" id="PS50931"/>
    </source>
</evidence>
<organism evidence="6 7">
    <name type="scientific">Janthinobacterium agaricidamnosum NBRC 102515 = DSM 9628</name>
    <dbReference type="NCBI Taxonomy" id="1349767"/>
    <lineage>
        <taxon>Bacteria</taxon>
        <taxon>Pseudomonadati</taxon>
        <taxon>Pseudomonadota</taxon>
        <taxon>Betaproteobacteria</taxon>
        <taxon>Burkholderiales</taxon>
        <taxon>Oxalobacteraceae</taxon>
        <taxon>Janthinobacterium</taxon>
    </lineage>
</organism>
<feature type="domain" description="HTH lysR-type" evidence="5">
    <location>
        <begin position="1"/>
        <end position="59"/>
    </location>
</feature>
<dbReference type="EMBL" id="HG322949">
    <property type="protein sequence ID" value="CDG84365.1"/>
    <property type="molecule type" value="Genomic_DNA"/>
</dbReference>
<dbReference type="AlphaFoldDB" id="W0V9T1"/>
<dbReference type="RefSeq" id="WP_081905469.1">
    <property type="nucleotide sequence ID" value="NZ_BCTH01000095.1"/>
</dbReference>
<dbReference type="STRING" id="1349767.GJA_3750"/>
<reference evidence="6 7" key="1">
    <citation type="journal article" date="2015" name="Genome Announc.">
        <title>Genome Sequence of Mushroom Soft-Rot Pathogen Janthinobacterium agaricidamnosum.</title>
        <authorList>
            <person name="Graupner K."/>
            <person name="Lackner G."/>
            <person name="Hertweck C."/>
        </authorList>
    </citation>
    <scope>NUCLEOTIDE SEQUENCE [LARGE SCALE GENOMIC DNA]</scope>
    <source>
        <strain evidence="7">NBRC 102515 / DSM 9628</strain>
    </source>
</reference>
<dbReference type="PANTHER" id="PTHR30537">
    <property type="entry name" value="HTH-TYPE TRANSCRIPTIONAL REGULATOR"/>
    <property type="match status" value="1"/>
</dbReference>
<dbReference type="SUPFAM" id="SSF53850">
    <property type="entry name" value="Periplasmic binding protein-like II"/>
    <property type="match status" value="1"/>
</dbReference>
<dbReference type="InterPro" id="IPR036388">
    <property type="entry name" value="WH-like_DNA-bd_sf"/>
</dbReference>
<dbReference type="CDD" id="cd08422">
    <property type="entry name" value="PBP2_CrgA_like"/>
    <property type="match status" value="1"/>
</dbReference>
<keyword evidence="4" id="KW-0804">Transcription</keyword>
<protein>
    <submittedName>
        <fullName evidence="6">Bacterial regulatory helix-turn-helix, lysR family protein</fullName>
    </submittedName>
</protein>
<evidence type="ECO:0000256" key="4">
    <source>
        <dbReference type="ARBA" id="ARBA00023163"/>
    </source>
</evidence>
<dbReference type="Pfam" id="PF00126">
    <property type="entry name" value="HTH_1"/>
    <property type="match status" value="1"/>
</dbReference>
<evidence type="ECO:0000313" key="6">
    <source>
        <dbReference type="EMBL" id="CDG84365.1"/>
    </source>
</evidence>
<dbReference type="Pfam" id="PF03466">
    <property type="entry name" value="LysR_substrate"/>
    <property type="match status" value="1"/>
</dbReference>
<dbReference type="InterPro" id="IPR058163">
    <property type="entry name" value="LysR-type_TF_proteobact-type"/>
</dbReference>
<accession>W0V9T1</accession>
<dbReference type="GO" id="GO:0043565">
    <property type="term" value="F:sequence-specific DNA binding"/>
    <property type="evidence" value="ECO:0007669"/>
    <property type="project" value="TreeGrafter"/>
</dbReference>
<dbReference type="FunFam" id="3.40.190.290:FF:000001">
    <property type="entry name" value="Transcriptional regulator, LysR family"/>
    <property type="match status" value="1"/>
</dbReference>
<dbReference type="Proteomes" id="UP000027604">
    <property type="component" value="Chromosome I"/>
</dbReference>
<keyword evidence="3" id="KW-0238">DNA-binding</keyword>
<dbReference type="GO" id="GO:0006351">
    <property type="term" value="P:DNA-templated transcription"/>
    <property type="evidence" value="ECO:0007669"/>
    <property type="project" value="TreeGrafter"/>
</dbReference>
<evidence type="ECO:0000256" key="3">
    <source>
        <dbReference type="ARBA" id="ARBA00023125"/>
    </source>
</evidence>
<dbReference type="InterPro" id="IPR000847">
    <property type="entry name" value="LysR_HTH_N"/>
</dbReference>
<dbReference type="eggNOG" id="COG0583">
    <property type="taxonomic scope" value="Bacteria"/>
</dbReference>
<dbReference type="FunFam" id="1.10.10.10:FF:000001">
    <property type="entry name" value="LysR family transcriptional regulator"/>
    <property type="match status" value="1"/>
</dbReference>
<evidence type="ECO:0000256" key="2">
    <source>
        <dbReference type="ARBA" id="ARBA00023015"/>
    </source>
</evidence>
<dbReference type="InterPro" id="IPR036390">
    <property type="entry name" value="WH_DNA-bd_sf"/>
</dbReference>
<dbReference type="HOGENOM" id="CLU_039613_16_2_4"/>
<dbReference type="GO" id="GO:0003700">
    <property type="term" value="F:DNA-binding transcription factor activity"/>
    <property type="evidence" value="ECO:0007669"/>
    <property type="project" value="InterPro"/>
</dbReference>
<dbReference type="PROSITE" id="PS50931">
    <property type="entry name" value="HTH_LYSR"/>
    <property type="match status" value="1"/>
</dbReference>
<keyword evidence="7" id="KW-1185">Reference proteome</keyword>
<dbReference type="PANTHER" id="PTHR30537:SF1">
    <property type="entry name" value="HTH-TYPE TRANSCRIPTIONAL REGULATOR PGRR"/>
    <property type="match status" value="1"/>
</dbReference>
<sequence>MQNISGILAFMKVASTGSFSRAAAELGLSAPAVSKSIKRLEESLKVRLLNRNTRTVSLTQEGVVYLQRVTPLLEHLHGAALGLGQTTSEPRGILRVSCTQGFGRQFIAPLAPAFLRAYPDIELDLQLEDKHADLVGDRIDVAIRNGRLSDHEIIARQIAPMQMLVCAAPSYLAQHGVPATPAELANHQCINFRLASTGRPFPWEFEHQGSIFSEFVGGRYTANDPYACAQAAIAGLGLVQLGSYQLIPLIRSGQLVPVLRDYISGSNRGHYACYLSRHQLPMRVRVFIDFLADNLQRDDFILPA</sequence>
<gene>
    <name evidence="6" type="ORF">GJA_3750</name>
</gene>
<comment type="similarity">
    <text evidence="1">Belongs to the LysR transcriptional regulatory family.</text>
</comment>
<dbReference type="PATRIC" id="fig|1349767.4.peg.345"/>
<evidence type="ECO:0000313" key="7">
    <source>
        <dbReference type="Proteomes" id="UP000027604"/>
    </source>
</evidence>
<dbReference type="InterPro" id="IPR005119">
    <property type="entry name" value="LysR_subst-bd"/>
</dbReference>
<dbReference type="SUPFAM" id="SSF46785">
    <property type="entry name" value="Winged helix' DNA-binding domain"/>
    <property type="match status" value="1"/>
</dbReference>
<dbReference type="Gene3D" id="1.10.10.10">
    <property type="entry name" value="Winged helix-like DNA-binding domain superfamily/Winged helix DNA-binding domain"/>
    <property type="match status" value="1"/>
</dbReference>
<dbReference type="OrthoDB" id="9110639at2"/>
<dbReference type="KEGG" id="jag:GJA_3750"/>
<dbReference type="PRINTS" id="PR00039">
    <property type="entry name" value="HTHLYSR"/>
</dbReference>
<keyword evidence="2" id="KW-0805">Transcription regulation</keyword>
<evidence type="ECO:0000256" key="1">
    <source>
        <dbReference type="ARBA" id="ARBA00009437"/>
    </source>
</evidence>
<proteinExistence type="inferred from homology"/>
<dbReference type="Gene3D" id="3.40.190.290">
    <property type="match status" value="1"/>
</dbReference>
<name>W0V9T1_9BURK</name>